<dbReference type="InterPro" id="IPR050832">
    <property type="entry name" value="Bact_Acetyltransf"/>
</dbReference>
<sequence>MNTIKRTDSENPDFVALVKMLDAYLAVTDGDEHAFYSQYNKIDKIRHVVVFYENDIAIGCGAIKPFGEDAMEVKRMFVTPQGRNKGIASKMLTELENWTKELGYSRCVLETGARQTEAIALYKKNGYQVTENYGQYVGVENSVCFEKRFFPSL</sequence>
<dbReference type="GO" id="GO:0016747">
    <property type="term" value="F:acyltransferase activity, transferring groups other than amino-acyl groups"/>
    <property type="evidence" value="ECO:0007669"/>
    <property type="project" value="InterPro"/>
</dbReference>
<dbReference type="PANTHER" id="PTHR43877">
    <property type="entry name" value="AMINOALKYLPHOSPHONATE N-ACETYLTRANSFERASE-RELATED-RELATED"/>
    <property type="match status" value="1"/>
</dbReference>
<proteinExistence type="predicted"/>
<evidence type="ECO:0000256" key="1">
    <source>
        <dbReference type="ARBA" id="ARBA00022679"/>
    </source>
</evidence>
<name>A0A5R9L2Y6_9BACT</name>
<dbReference type="Gene3D" id="3.40.630.30">
    <property type="match status" value="1"/>
</dbReference>
<dbReference type="InterPro" id="IPR016181">
    <property type="entry name" value="Acyl_CoA_acyltransferase"/>
</dbReference>
<dbReference type="PROSITE" id="PS51186">
    <property type="entry name" value="GNAT"/>
    <property type="match status" value="1"/>
</dbReference>
<keyword evidence="5" id="KW-1185">Reference proteome</keyword>
<evidence type="ECO:0000313" key="5">
    <source>
        <dbReference type="Proteomes" id="UP000306402"/>
    </source>
</evidence>
<reference evidence="4 5" key="1">
    <citation type="submission" date="2019-05" db="EMBL/GenBank/DDBJ databases">
        <authorList>
            <person name="Qu J.-H."/>
        </authorList>
    </citation>
    <scope>NUCLEOTIDE SEQUENCE [LARGE SCALE GENOMIC DNA]</scope>
    <source>
        <strain evidence="4 5">T17</strain>
    </source>
</reference>
<dbReference type="InterPro" id="IPR000182">
    <property type="entry name" value="GNAT_dom"/>
</dbReference>
<dbReference type="Pfam" id="PF00583">
    <property type="entry name" value="Acetyltransf_1"/>
    <property type="match status" value="1"/>
</dbReference>
<dbReference type="PANTHER" id="PTHR43877:SF2">
    <property type="entry name" value="AMINOALKYLPHOSPHONATE N-ACETYLTRANSFERASE-RELATED"/>
    <property type="match status" value="1"/>
</dbReference>
<dbReference type="AlphaFoldDB" id="A0A5R9L2Y6"/>
<dbReference type="OrthoDB" id="9803233at2"/>
<dbReference type="RefSeq" id="WP_138364151.1">
    <property type="nucleotide sequence ID" value="NZ_VCEJ01000002.1"/>
</dbReference>
<accession>A0A5R9L2Y6</accession>
<dbReference type="SUPFAM" id="SSF55729">
    <property type="entry name" value="Acyl-CoA N-acyltransferases (Nat)"/>
    <property type="match status" value="1"/>
</dbReference>
<protein>
    <submittedName>
        <fullName evidence="4">GNAT family N-acetyltransferase</fullName>
    </submittedName>
</protein>
<keyword evidence="2" id="KW-0012">Acyltransferase</keyword>
<feature type="domain" description="N-acetyltransferase" evidence="3">
    <location>
        <begin position="3"/>
        <end position="151"/>
    </location>
</feature>
<keyword evidence="1 4" id="KW-0808">Transferase</keyword>
<dbReference type="Proteomes" id="UP000306402">
    <property type="component" value="Unassembled WGS sequence"/>
</dbReference>
<dbReference type="EMBL" id="VCEJ01000002">
    <property type="protein sequence ID" value="TLV02942.1"/>
    <property type="molecule type" value="Genomic_DNA"/>
</dbReference>
<evidence type="ECO:0000259" key="3">
    <source>
        <dbReference type="PROSITE" id="PS51186"/>
    </source>
</evidence>
<dbReference type="CDD" id="cd04301">
    <property type="entry name" value="NAT_SF"/>
    <property type="match status" value="1"/>
</dbReference>
<organism evidence="4 5">
    <name type="scientific">Dyadobacter luticola</name>
    <dbReference type="NCBI Taxonomy" id="1979387"/>
    <lineage>
        <taxon>Bacteria</taxon>
        <taxon>Pseudomonadati</taxon>
        <taxon>Bacteroidota</taxon>
        <taxon>Cytophagia</taxon>
        <taxon>Cytophagales</taxon>
        <taxon>Spirosomataceae</taxon>
        <taxon>Dyadobacter</taxon>
    </lineage>
</organism>
<gene>
    <name evidence="4" type="ORF">FEN17_04840</name>
</gene>
<evidence type="ECO:0000313" key="4">
    <source>
        <dbReference type="EMBL" id="TLV02942.1"/>
    </source>
</evidence>
<evidence type="ECO:0000256" key="2">
    <source>
        <dbReference type="ARBA" id="ARBA00023315"/>
    </source>
</evidence>
<comment type="caution">
    <text evidence="4">The sequence shown here is derived from an EMBL/GenBank/DDBJ whole genome shotgun (WGS) entry which is preliminary data.</text>
</comment>